<reference evidence="6 7" key="1">
    <citation type="submission" date="2018-02" db="EMBL/GenBank/DDBJ databases">
        <title>Complete genome of the streamlined marine actinobacterium Pontimonas salivibrio CL-TW6 adapted to coastal planktonic lifestype.</title>
        <authorList>
            <person name="Cho B.C."/>
            <person name="Hardies S.C."/>
            <person name="Jang G.I."/>
            <person name="Hwang C.Y."/>
        </authorList>
    </citation>
    <scope>NUCLEOTIDE SEQUENCE [LARGE SCALE GENOMIC DNA]</scope>
    <source>
        <strain evidence="6 7">CL-TW6</strain>
    </source>
</reference>
<proteinExistence type="predicted"/>
<dbReference type="InterPro" id="IPR001647">
    <property type="entry name" value="HTH_TetR"/>
</dbReference>
<dbReference type="SUPFAM" id="SSF46689">
    <property type="entry name" value="Homeodomain-like"/>
    <property type="match status" value="1"/>
</dbReference>
<evidence type="ECO:0000256" key="2">
    <source>
        <dbReference type="ARBA" id="ARBA00023125"/>
    </source>
</evidence>
<evidence type="ECO:0000259" key="5">
    <source>
        <dbReference type="PROSITE" id="PS50977"/>
    </source>
</evidence>
<gene>
    <name evidence="6" type="ORF">C3B54_11596</name>
</gene>
<evidence type="ECO:0000313" key="7">
    <source>
        <dbReference type="Proteomes" id="UP000243077"/>
    </source>
</evidence>
<dbReference type="PANTHER" id="PTHR30055:SF234">
    <property type="entry name" value="HTH-TYPE TRANSCRIPTIONAL REGULATOR BETI"/>
    <property type="match status" value="1"/>
</dbReference>
<dbReference type="KEGG" id="psai:C3B54_11596"/>
<dbReference type="InterPro" id="IPR009057">
    <property type="entry name" value="Homeodomain-like_sf"/>
</dbReference>
<keyword evidence="1" id="KW-0805">Transcription regulation</keyword>
<dbReference type="PANTHER" id="PTHR30055">
    <property type="entry name" value="HTH-TYPE TRANSCRIPTIONAL REGULATOR RUTR"/>
    <property type="match status" value="1"/>
</dbReference>
<dbReference type="InterPro" id="IPR050109">
    <property type="entry name" value="HTH-type_TetR-like_transc_reg"/>
</dbReference>
<keyword evidence="7" id="KW-1185">Reference proteome</keyword>
<evidence type="ECO:0000313" key="6">
    <source>
        <dbReference type="EMBL" id="AVG23581.1"/>
    </source>
</evidence>
<dbReference type="GO" id="GO:0003700">
    <property type="term" value="F:DNA-binding transcription factor activity"/>
    <property type="evidence" value="ECO:0007669"/>
    <property type="project" value="TreeGrafter"/>
</dbReference>
<dbReference type="OrthoDB" id="9816320at2"/>
<dbReference type="Gene3D" id="1.10.357.10">
    <property type="entry name" value="Tetracycline Repressor, domain 2"/>
    <property type="match status" value="1"/>
</dbReference>
<evidence type="ECO:0000256" key="4">
    <source>
        <dbReference type="PROSITE-ProRule" id="PRU00335"/>
    </source>
</evidence>
<dbReference type="AlphaFoldDB" id="A0A2L2BPI6"/>
<evidence type="ECO:0000256" key="1">
    <source>
        <dbReference type="ARBA" id="ARBA00023015"/>
    </source>
</evidence>
<dbReference type="PRINTS" id="PR00455">
    <property type="entry name" value="HTHTETR"/>
</dbReference>
<name>A0A2L2BPI6_9MICO</name>
<feature type="DNA-binding region" description="H-T-H motif" evidence="4">
    <location>
        <begin position="44"/>
        <end position="63"/>
    </location>
</feature>
<evidence type="ECO:0000256" key="3">
    <source>
        <dbReference type="ARBA" id="ARBA00023163"/>
    </source>
</evidence>
<dbReference type="GO" id="GO:0000976">
    <property type="term" value="F:transcription cis-regulatory region binding"/>
    <property type="evidence" value="ECO:0007669"/>
    <property type="project" value="TreeGrafter"/>
</dbReference>
<accession>A0A2L2BPI6</accession>
<dbReference type="Pfam" id="PF00440">
    <property type="entry name" value="TetR_N"/>
    <property type="match status" value="1"/>
</dbReference>
<keyword evidence="3" id="KW-0804">Transcription</keyword>
<dbReference type="Pfam" id="PF17928">
    <property type="entry name" value="TetR_C_22"/>
    <property type="match status" value="1"/>
</dbReference>
<dbReference type="EMBL" id="CP026923">
    <property type="protein sequence ID" value="AVG23581.1"/>
    <property type="molecule type" value="Genomic_DNA"/>
</dbReference>
<dbReference type="Proteomes" id="UP000243077">
    <property type="component" value="Chromosome"/>
</dbReference>
<organism evidence="6 7">
    <name type="scientific">Pontimonas salivibrio</name>
    <dbReference type="NCBI Taxonomy" id="1159327"/>
    <lineage>
        <taxon>Bacteria</taxon>
        <taxon>Bacillati</taxon>
        <taxon>Actinomycetota</taxon>
        <taxon>Actinomycetes</taxon>
        <taxon>Micrococcales</taxon>
        <taxon>Microbacteriaceae</taxon>
        <taxon>Pontimonas</taxon>
    </lineage>
</organism>
<feature type="domain" description="HTH tetR-type" evidence="5">
    <location>
        <begin position="21"/>
        <end position="81"/>
    </location>
</feature>
<dbReference type="PROSITE" id="PS50977">
    <property type="entry name" value="HTH_TETR_2"/>
    <property type="match status" value="1"/>
</dbReference>
<keyword evidence="2 4" id="KW-0238">DNA-binding</keyword>
<protein>
    <submittedName>
        <fullName evidence="6">AcrR-like transcription factor</fullName>
    </submittedName>
</protein>
<sequence length="209" mass="23362">MSIDIDPGSSLRNVPVQKRSADRMEALLDAAAKLIDEGGIDAVTTTAVAYRSGSSVGVLYRYFPNVDALLRQLATRNLHLYLQAVQEGSDLTPNEPWSSWDLTLDAFVRLCRSEPSFLHLRFGELITDRFLSEEEPNNSIIAKEFAKLVSETHSIPVTEEMIFHLEIAVAMGQALMTEAFRRNPEGDPKIIEEARRVIGDYLRSSVPIK</sequence>
<dbReference type="RefSeq" id="WP_104913169.1">
    <property type="nucleotide sequence ID" value="NZ_CP026923.1"/>
</dbReference>
<dbReference type="InterPro" id="IPR041674">
    <property type="entry name" value="TetR_C_22"/>
</dbReference>